<feature type="domain" description="Transposase IS204/IS1001/IS1096/IS1165 zinc-finger" evidence="2">
    <location>
        <begin position="37"/>
        <end position="81"/>
    </location>
</feature>
<keyword evidence="4" id="KW-1185">Reference proteome</keyword>
<proteinExistence type="predicted"/>
<evidence type="ECO:0000313" key="4">
    <source>
        <dbReference type="Proteomes" id="UP001576774"/>
    </source>
</evidence>
<reference evidence="3 4" key="1">
    <citation type="submission" date="2024-09" db="EMBL/GenBank/DDBJ databases">
        <title>Floridaenema gen nov. (Aerosakkonemataceae, Aerosakkonematales ord. nov., Cyanobacteria) from benthic tropical and subtropical fresh waters, with the description of four new species.</title>
        <authorList>
            <person name="Moretto J.A."/>
            <person name="Berthold D.E."/>
            <person name="Lefler F.W."/>
            <person name="Huang I.-S."/>
            <person name="Laughinghouse H. IV."/>
        </authorList>
    </citation>
    <scope>NUCLEOTIDE SEQUENCE [LARGE SCALE GENOMIC DNA]</scope>
    <source>
        <strain evidence="3 4">BLCC-F46</strain>
    </source>
</reference>
<dbReference type="InterPro" id="IPR032877">
    <property type="entry name" value="Transposase_HTH"/>
</dbReference>
<name>A0ABV4X7W6_9CYAN</name>
<dbReference type="InterPro" id="IPR029261">
    <property type="entry name" value="Transposase_Znf"/>
</dbReference>
<dbReference type="RefSeq" id="WP_413271880.1">
    <property type="nucleotide sequence ID" value="NZ_JBHFNQ010000140.1"/>
</dbReference>
<sequence>MDFHLDTLLNLPNVTVFTAYQKEGFFILKLELLNEGINCPFCGHYTDNLHQNRPNLVRDLAICGQGVYLEVPRRQFHCVHCKKAPTERLSFKEMGRNYTIRYENYIYERVKELTIEQVSENEQLSPNQVENIFKRIARQKKRLGNSVTLKPR</sequence>
<feature type="domain" description="Transposase IS204/IS1001/IS1096/IS1165 helix-turn-helix" evidence="1">
    <location>
        <begin position="87"/>
        <end position="137"/>
    </location>
</feature>
<dbReference type="Pfam" id="PF14690">
    <property type="entry name" value="Zn_ribbon_ISL3"/>
    <property type="match status" value="1"/>
</dbReference>
<evidence type="ECO:0000259" key="1">
    <source>
        <dbReference type="Pfam" id="PF13542"/>
    </source>
</evidence>
<gene>
    <name evidence="3" type="ORF">ACE1CC_18365</name>
</gene>
<dbReference type="Proteomes" id="UP001576774">
    <property type="component" value="Unassembled WGS sequence"/>
</dbReference>
<evidence type="ECO:0000259" key="2">
    <source>
        <dbReference type="Pfam" id="PF14690"/>
    </source>
</evidence>
<dbReference type="EMBL" id="JBHFNQ010000140">
    <property type="protein sequence ID" value="MFB2878819.1"/>
    <property type="molecule type" value="Genomic_DNA"/>
</dbReference>
<organism evidence="3 4">
    <name type="scientific">Floridaenema aerugineum BLCC-F46</name>
    <dbReference type="NCBI Taxonomy" id="3153654"/>
    <lineage>
        <taxon>Bacteria</taxon>
        <taxon>Bacillati</taxon>
        <taxon>Cyanobacteriota</taxon>
        <taxon>Cyanophyceae</taxon>
        <taxon>Oscillatoriophycideae</taxon>
        <taxon>Aerosakkonematales</taxon>
        <taxon>Aerosakkonemataceae</taxon>
        <taxon>Floridanema</taxon>
        <taxon>Floridanema aerugineum</taxon>
    </lineage>
</organism>
<evidence type="ECO:0000313" key="3">
    <source>
        <dbReference type="EMBL" id="MFB2878819.1"/>
    </source>
</evidence>
<dbReference type="Pfam" id="PF13542">
    <property type="entry name" value="HTH_Tnp_ISL3"/>
    <property type="match status" value="1"/>
</dbReference>
<accession>A0ABV4X7W6</accession>
<protein>
    <submittedName>
        <fullName evidence="3">Transposase family protein</fullName>
    </submittedName>
</protein>
<comment type="caution">
    <text evidence="3">The sequence shown here is derived from an EMBL/GenBank/DDBJ whole genome shotgun (WGS) entry which is preliminary data.</text>
</comment>